<reference evidence="1 2" key="1">
    <citation type="submission" date="2024-03" db="EMBL/GenBank/DDBJ databases">
        <title>High-quality draft genome sequence of Oceanobacter sp. wDCs-4.</title>
        <authorList>
            <person name="Dong C."/>
        </authorList>
    </citation>
    <scope>NUCLEOTIDE SEQUENCE [LARGE SCALE GENOMIC DNA]</scope>
    <source>
        <strain evidence="2">wDCs-4</strain>
    </source>
</reference>
<comment type="caution">
    <text evidence="1">The sequence shown here is derived from an EMBL/GenBank/DDBJ whole genome shotgun (WGS) entry which is preliminary data.</text>
</comment>
<dbReference type="Proteomes" id="UP001620597">
    <property type="component" value="Unassembled WGS sequence"/>
</dbReference>
<keyword evidence="2" id="KW-1185">Reference proteome</keyword>
<gene>
    <name evidence="1" type="ORF">WG929_01860</name>
</gene>
<sequence>MSTTLHPVIYLVTNWQLQDRNYYLRLWRAVRNLNYSRRQWREKLSDMLRDYGGAIQYAPGVPYRTPLVDDVFGNDEGMRWLSYYLKADTTDRQPMIKSRSFDRLRLLDLYVRIYHPDRSR</sequence>
<proteinExistence type="predicted"/>
<protein>
    <submittedName>
        <fullName evidence="1">Uncharacterized protein</fullName>
    </submittedName>
</protein>
<name>A0ABW8NE08_9GAMM</name>
<dbReference type="RefSeq" id="WP_416204655.1">
    <property type="nucleotide sequence ID" value="NZ_JBBKTX010000002.1"/>
</dbReference>
<organism evidence="1 2">
    <name type="scientific">Oceanobacter antarcticus</name>
    <dbReference type="NCBI Taxonomy" id="3133425"/>
    <lineage>
        <taxon>Bacteria</taxon>
        <taxon>Pseudomonadati</taxon>
        <taxon>Pseudomonadota</taxon>
        <taxon>Gammaproteobacteria</taxon>
        <taxon>Oceanospirillales</taxon>
        <taxon>Oceanospirillaceae</taxon>
        <taxon>Oceanobacter</taxon>
    </lineage>
</organism>
<evidence type="ECO:0000313" key="2">
    <source>
        <dbReference type="Proteomes" id="UP001620597"/>
    </source>
</evidence>
<accession>A0ABW8NE08</accession>
<evidence type="ECO:0000313" key="1">
    <source>
        <dbReference type="EMBL" id="MFK4751143.1"/>
    </source>
</evidence>
<dbReference type="EMBL" id="JBBKTX010000002">
    <property type="protein sequence ID" value="MFK4751143.1"/>
    <property type="molecule type" value="Genomic_DNA"/>
</dbReference>